<evidence type="ECO:0000313" key="2">
    <source>
        <dbReference type="EMBL" id="ORA70923.1"/>
    </source>
</evidence>
<evidence type="ECO:0000256" key="1">
    <source>
        <dbReference type="RuleBase" id="RU362001"/>
    </source>
</evidence>
<comment type="similarity">
    <text evidence="1">Belongs to the WXG100 family.</text>
</comment>
<dbReference type="InterPro" id="IPR036689">
    <property type="entry name" value="ESAT-6-like_sf"/>
</dbReference>
<dbReference type="NCBIfam" id="TIGR03930">
    <property type="entry name" value="WXG100_ESAT6"/>
    <property type="match status" value="1"/>
</dbReference>
<comment type="caution">
    <text evidence="2">The sequence shown here is derived from an EMBL/GenBank/DDBJ whole genome shotgun (WGS) entry which is preliminary data.</text>
</comment>
<name>A0A1X0DEW4_9MYCO</name>
<gene>
    <name evidence="2" type="ORF">BST26_09560</name>
</gene>
<dbReference type="AlphaFoldDB" id="A0A1X0DEW4"/>
<dbReference type="RefSeq" id="WP_083030540.1">
    <property type="nucleotide sequence ID" value="NZ_AP022618.1"/>
</dbReference>
<dbReference type="OrthoDB" id="4738087at2"/>
<dbReference type="EMBL" id="MVHS01000017">
    <property type="protein sequence ID" value="ORA70923.1"/>
    <property type="molecule type" value="Genomic_DNA"/>
</dbReference>
<dbReference type="InterPro" id="IPR010310">
    <property type="entry name" value="T7SS_ESAT-6-like"/>
</dbReference>
<sequence length="95" mass="10347">MGQIMYNYPAMLGTSAEMTGYAGTLTGLGADIAAEQAALSASWHGDTGMSYQAWQTQWNTAMEELVRAYRAMAGTHEQNTVTMMARDQAEGAKWM</sequence>
<dbReference type="Pfam" id="PF06013">
    <property type="entry name" value="WXG100"/>
    <property type="match status" value="1"/>
</dbReference>
<accession>A0A1X0DEW4</accession>
<keyword evidence="3" id="KW-1185">Reference proteome</keyword>
<proteinExistence type="inferred from homology"/>
<organism evidence="2 3">
    <name type="scientific">Mycolicibacterium insubricum</name>
    <dbReference type="NCBI Taxonomy" id="444597"/>
    <lineage>
        <taxon>Bacteria</taxon>
        <taxon>Bacillati</taxon>
        <taxon>Actinomycetota</taxon>
        <taxon>Actinomycetes</taxon>
        <taxon>Mycobacteriales</taxon>
        <taxon>Mycobacteriaceae</taxon>
        <taxon>Mycolicibacterium</taxon>
    </lineage>
</organism>
<protein>
    <recommendedName>
        <fullName evidence="1">ESAT-6-like protein</fullName>
    </recommendedName>
</protein>
<dbReference type="SUPFAM" id="SSF140453">
    <property type="entry name" value="EsxAB dimer-like"/>
    <property type="match status" value="1"/>
</dbReference>
<dbReference type="Proteomes" id="UP000192801">
    <property type="component" value="Unassembled WGS sequence"/>
</dbReference>
<dbReference type="Gene3D" id="1.10.287.1060">
    <property type="entry name" value="ESAT-6-like"/>
    <property type="match status" value="1"/>
</dbReference>
<dbReference type="STRING" id="444597.BST26_09560"/>
<evidence type="ECO:0000313" key="3">
    <source>
        <dbReference type="Proteomes" id="UP000192801"/>
    </source>
</evidence>
<reference evidence="2 3" key="1">
    <citation type="submission" date="2016-12" db="EMBL/GenBank/DDBJ databases">
        <title>The new phylogeny of genus Mycobacterium.</title>
        <authorList>
            <person name="Tortoli E."/>
            <person name="Trovato A."/>
            <person name="Cirillo D.M."/>
        </authorList>
    </citation>
    <scope>NUCLEOTIDE SEQUENCE [LARGE SCALE GENOMIC DNA]</scope>
    <source>
        <strain evidence="2 3">DSM 45130</strain>
    </source>
</reference>